<proteinExistence type="predicted"/>
<keyword evidence="1" id="KW-0472">Membrane</keyword>
<evidence type="ECO:0000256" key="1">
    <source>
        <dbReference type="SAM" id="Phobius"/>
    </source>
</evidence>
<accession>A0A165I5B1</accession>
<keyword evidence="3" id="KW-1185">Reference proteome</keyword>
<name>A0A165I5B1_EXIGL</name>
<reference evidence="2 3" key="1">
    <citation type="journal article" date="2016" name="Mol. Biol. Evol.">
        <title>Comparative Genomics of Early-Diverging Mushroom-Forming Fungi Provides Insights into the Origins of Lignocellulose Decay Capabilities.</title>
        <authorList>
            <person name="Nagy L.G."/>
            <person name="Riley R."/>
            <person name="Tritt A."/>
            <person name="Adam C."/>
            <person name="Daum C."/>
            <person name="Floudas D."/>
            <person name="Sun H."/>
            <person name="Yadav J.S."/>
            <person name="Pangilinan J."/>
            <person name="Larsson K.H."/>
            <person name="Matsuura K."/>
            <person name="Barry K."/>
            <person name="Labutti K."/>
            <person name="Kuo R."/>
            <person name="Ohm R.A."/>
            <person name="Bhattacharya S.S."/>
            <person name="Shirouzu T."/>
            <person name="Yoshinaga Y."/>
            <person name="Martin F.M."/>
            <person name="Grigoriev I.V."/>
            <person name="Hibbett D.S."/>
        </authorList>
    </citation>
    <scope>NUCLEOTIDE SEQUENCE [LARGE SCALE GENOMIC DNA]</scope>
    <source>
        <strain evidence="2 3">HHB12029</strain>
    </source>
</reference>
<protein>
    <submittedName>
        <fullName evidence="2">Uncharacterized protein</fullName>
    </submittedName>
</protein>
<keyword evidence="1" id="KW-1133">Transmembrane helix</keyword>
<dbReference type="Proteomes" id="UP000077266">
    <property type="component" value="Unassembled WGS sequence"/>
</dbReference>
<dbReference type="AlphaFoldDB" id="A0A165I5B1"/>
<evidence type="ECO:0000313" key="2">
    <source>
        <dbReference type="EMBL" id="KZV92920.1"/>
    </source>
</evidence>
<keyword evidence="1" id="KW-0812">Transmembrane</keyword>
<dbReference type="EMBL" id="KV425999">
    <property type="protein sequence ID" value="KZV92920.1"/>
    <property type="molecule type" value="Genomic_DNA"/>
</dbReference>
<evidence type="ECO:0000313" key="3">
    <source>
        <dbReference type="Proteomes" id="UP000077266"/>
    </source>
</evidence>
<dbReference type="InParanoid" id="A0A165I5B1"/>
<feature type="transmembrane region" description="Helical" evidence="1">
    <location>
        <begin position="83"/>
        <end position="105"/>
    </location>
</feature>
<sequence length="166" mass="18024">MIRTSGACGLGGSPATSSTALMQNEARAARHTGDYEQAVVPVKTSFMQNEAWTASSRVRRLAVACVVLQFRVWIMFQKSRRVLWLNGALFVVNVLVTVVMFVLFLNGGAFEPAPPWIQGACYGVRDRTLVATLVTLGPDPYMLCPADAPHVGKNCYIASEGKPGYI</sequence>
<gene>
    <name evidence="2" type="ORF">EXIGLDRAFT_768537</name>
</gene>
<organism evidence="2 3">
    <name type="scientific">Exidia glandulosa HHB12029</name>
    <dbReference type="NCBI Taxonomy" id="1314781"/>
    <lineage>
        <taxon>Eukaryota</taxon>
        <taxon>Fungi</taxon>
        <taxon>Dikarya</taxon>
        <taxon>Basidiomycota</taxon>
        <taxon>Agaricomycotina</taxon>
        <taxon>Agaricomycetes</taxon>
        <taxon>Auriculariales</taxon>
        <taxon>Exidiaceae</taxon>
        <taxon>Exidia</taxon>
    </lineage>
</organism>